<dbReference type="AlphaFoldDB" id="E5Y2C8"/>
<dbReference type="GeneID" id="78086879"/>
<dbReference type="RefSeq" id="WP_005024510.1">
    <property type="nucleotide sequence ID" value="NZ_KE150239.1"/>
</dbReference>
<dbReference type="Proteomes" id="UP000006034">
    <property type="component" value="Unassembled WGS sequence"/>
</dbReference>
<evidence type="ECO:0000313" key="3">
    <source>
        <dbReference type="Proteomes" id="UP000006034"/>
    </source>
</evidence>
<accession>E5Y2C8</accession>
<dbReference type="HOGENOM" id="CLU_033215_4_0_7"/>
<proteinExistence type="predicted"/>
<reference evidence="2 3" key="1">
    <citation type="submission" date="2010-10" db="EMBL/GenBank/DDBJ databases">
        <authorList>
            <consortium name="The Broad Institute Genome Sequencing Platform"/>
            <person name="Ward D."/>
            <person name="Earl A."/>
            <person name="Feldgarden M."/>
            <person name="Young S.K."/>
            <person name="Gargeya S."/>
            <person name="Zeng Q."/>
            <person name="Alvarado L."/>
            <person name="Berlin A."/>
            <person name="Bochicchio J."/>
            <person name="Chapman S.B."/>
            <person name="Chen Z."/>
            <person name="Freedman E."/>
            <person name="Gellesch M."/>
            <person name="Goldberg J."/>
            <person name="Griggs A."/>
            <person name="Gujja S."/>
            <person name="Heilman E."/>
            <person name="Heiman D."/>
            <person name="Howarth C."/>
            <person name="Mehta T."/>
            <person name="Neiman D."/>
            <person name="Pearson M."/>
            <person name="Roberts A."/>
            <person name="Saif S."/>
            <person name="Shea T."/>
            <person name="Shenoy N."/>
            <person name="Sisk P."/>
            <person name="Stolte C."/>
            <person name="Sykes S."/>
            <person name="White J."/>
            <person name="Yandava C."/>
            <person name="Allen-Vercoe E."/>
            <person name="Sibley C."/>
            <person name="Ambrose C.E."/>
            <person name="Strauss J."/>
            <person name="Daigneault M."/>
            <person name="Haas B."/>
            <person name="Nusbaum C."/>
            <person name="Birren B."/>
        </authorList>
    </citation>
    <scope>NUCLEOTIDE SEQUENCE [LARGE SCALE GENOMIC DNA]</scope>
    <source>
        <strain evidence="2 3">3_1_6</strain>
    </source>
</reference>
<dbReference type="eggNOG" id="COG2358">
    <property type="taxonomic scope" value="Bacteria"/>
</dbReference>
<keyword evidence="1" id="KW-0732">Signal</keyword>
<dbReference type="SUPFAM" id="SSF53850">
    <property type="entry name" value="Periplasmic binding protein-like II"/>
    <property type="match status" value="1"/>
</dbReference>
<keyword evidence="2" id="KW-0675">Receptor</keyword>
<dbReference type="OrthoDB" id="9780180at2"/>
<feature type="chain" id="PRO_5003200627" evidence="1">
    <location>
        <begin position="24"/>
        <end position="334"/>
    </location>
</feature>
<protein>
    <submittedName>
        <fullName evidence="2">TAXI family TRAP transporter solute receptor</fullName>
    </submittedName>
</protein>
<dbReference type="InterPro" id="IPR011852">
    <property type="entry name" value="TRAP_TAXI"/>
</dbReference>
<keyword evidence="3" id="KW-1185">Reference proteome</keyword>
<dbReference type="STRING" id="563192.HMPREF0179_00339"/>
<dbReference type="EMBL" id="ADCP02000002">
    <property type="protein sequence ID" value="EFV45852.1"/>
    <property type="molecule type" value="Genomic_DNA"/>
</dbReference>
<dbReference type="PANTHER" id="PTHR42941:SF1">
    <property type="entry name" value="SLL1037 PROTEIN"/>
    <property type="match status" value="1"/>
</dbReference>
<evidence type="ECO:0000313" key="2">
    <source>
        <dbReference type="EMBL" id="EFV45852.1"/>
    </source>
</evidence>
<dbReference type="NCBIfam" id="TIGR02122">
    <property type="entry name" value="TRAP_TAXI"/>
    <property type="match status" value="1"/>
</dbReference>
<gene>
    <name evidence="2" type="ORF">HMPREF0179_00339</name>
</gene>
<dbReference type="Pfam" id="PF16868">
    <property type="entry name" value="NMT1_3"/>
    <property type="match status" value="1"/>
</dbReference>
<organism evidence="2 3">
    <name type="scientific">Bilophila wadsworthia (strain 3_1_6)</name>
    <dbReference type="NCBI Taxonomy" id="563192"/>
    <lineage>
        <taxon>Bacteria</taxon>
        <taxon>Pseudomonadati</taxon>
        <taxon>Thermodesulfobacteriota</taxon>
        <taxon>Desulfovibrionia</taxon>
        <taxon>Desulfovibrionales</taxon>
        <taxon>Desulfovibrionaceae</taxon>
        <taxon>Bilophila</taxon>
    </lineage>
</organism>
<comment type="caution">
    <text evidence="2">The sequence shown here is derived from an EMBL/GenBank/DDBJ whole genome shotgun (WGS) entry which is preliminary data.</text>
</comment>
<name>E5Y2C8_BILW3</name>
<dbReference type="PANTHER" id="PTHR42941">
    <property type="entry name" value="SLL1037 PROTEIN"/>
    <property type="match status" value="1"/>
</dbReference>
<dbReference type="Gene3D" id="3.40.190.10">
    <property type="entry name" value="Periplasmic binding protein-like II"/>
    <property type="match status" value="2"/>
</dbReference>
<evidence type="ECO:0000256" key="1">
    <source>
        <dbReference type="SAM" id="SignalP"/>
    </source>
</evidence>
<sequence length="334" mass="35576">MSLLHKAITLSGACAIGLTLAFAAPAAADDAKPINFRAVGGAVLGGTWNVGLTGVGKLVNDRYPGSAINVLQGASVSNPLRLEQNAADVTLTQTFNTVAARDGKAPYKKPLKNVASLANMNDTSRLSIIVSADLPVNTFDELMEKKLPVRLDRGAKGTLHNVVGAMLLAEYGYTYDDITKWGGAHTAVSANDRVGMFQDGTLNAYLTLGPGQQSHIQELVLNAKVKWLPVSDKVLKSVTAKTGQSIGVIPADFYGGAVGRDIPCITDSTVMLVRKNMPDADVYKITKAIVEGFEELHAVQPTWKTLVPEHMADNLALPLHPGAEKYYREAGIIK</sequence>
<reference evidence="2 3" key="2">
    <citation type="submission" date="2013-04" db="EMBL/GenBank/DDBJ databases">
        <title>The Genome Sequence of Bilophila wadsworthia 3_1_6.</title>
        <authorList>
            <consortium name="The Broad Institute Genomics Platform"/>
            <person name="Earl A."/>
            <person name="Ward D."/>
            <person name="Feldgarden M."/>
            <person name="Gevers D."/>
            <person name="Sibley C."/>
            <person name="Strauss J."/>
            <person name="Allen-Vercoe E."/>
            <person name="Walker B."/>
            <person name="Young S."/>
            <person name="Zeng Q."/>
            <person name="Gargeya S."/>
            <person name="Fitzgerald M."/>
            <person name="Haas B."/>
            <person name="Abouelleil A."/>
            <person name="Allen A.W."/>
            <person name="Alvarado L."/>
            <person name="Arachchi H.M."/>
            <person name="Berlin A.M."/>
            <person name="Chapman S.B."/>
            <person name="Gainer-Dewar J."/>
            <person name="Goldberg J."/>
            <person name="Griggs A."/>
            <person name="Gujja S."/>
            <person name="Hansen M."/>
            <person name="Howarth C."/>
            <person name="Imamovic A."/>
            <person name="Ireland A."/>
            <person name="Larimer J."/>
            <person name="McCowan C."/>
            <person name="Murphy C."/>
            <person name="Pearson M."/>
            <person name="Poon T.W."/>
            <person name="Priest M."/>
            <person name="Roberts A."/>
            <person name="Saif S."/>
            <person name="Shea T."/>
            <person name="Sisk P."/>
            <person name="Sykes S."/>
            <person name="Wortman J."/>
            <person name="Nusbaum C."/>
            <person name="Birren B."/>
        </authorList>
    </citation>
    <scope>NUCLEOTIDE SEQUENCE [LARGE SCALE GENOMIC DNA]</scope>
    <source>
        <strain evidence="2 3">3_1_6</strain>
    </source>
</reference>
<feature type="signal peptide" evidence="1">
    <location>
        <begin position="1"/>
        <end position="23"/>
    </location>
</feature>